<evidence type="ECO:0000313" key="1">
    <source>
        <dbReference type="EMBL" id="GGN15420.1"/>
    </source>
</evidence>
<dbReference type="Proteomes" id="UP000608850">
    <property type="component" value="Unassembled WGS sequence"/>
</dbReference>
<keyword evidence="2" id="KW-1185">Reference proteome</keyword>
<dbReference type="OrthoDB" id="170224at2157"/>
<dbReference type="EMBL" id="BMOQ01000004">
    <property type="protein sequence ID" value="GGN15420.1"/>
    <property type="molecule type" value="Genomic_DNA"/>
</dbReference>
<sequence length="149" mass="16774">MTEVCIVGKDDVTLPDDLYAYETAYRALATYDPTFLWENALVVETISLGTAVSLLNDLDWYLARVAADAFVRDPSVSETEWLSRPLARKLRDGGGDPEERVNRLTVYGVADGRLVDPTMVLRGDAQEGTYERPEYDDTVVVRVTKEEFF</sequence>
<dbReference type="RefSeq" id="WP_188878078.1">
    <property type="nucleotide sequence ID" value="NZ_BMOQ01000004.1"/>
</dbReference>
<protein>
    <submittedName>
        <fullName evidence="1">Uncharacterized protein</fullName>
    </submittedName>
</protein>
<dbReference type="Pfam" id="PF19120">
    <property type="entry name" value="DUF5804"/>
    <property type="match status" value="1"/>
</dbReference>
<evidence type="ECO:0000313" key="2">
    <source>
        <dbReference type="Proteomes" id="UP000608850"/>
    </source>
</evidence>
<dbReference type="InterPro" id="IPR043827">
    <property type="entry name" value="DUF5804"/>
</dbReference>
<name>A0A830GAX2_9EURY</name>
<comment type="caution">
    <text evidence="1">The sequence shown here is derived from an EMBL/GenBank/DDBJ whole genome shotgun (WGS) entry which is preliminary data.</text>
</comment>
<accession>A0A830GAX2</accession>
<organism evidence="1 2">
    <name type="scientific">Halarchaeum nitratireducens</name>
    <dbReference type="NCBI Taxonomy" id="489913"/>
    <lineage>
        <taxon>Archaea</taxon>
        <taxon>Methanobacteriati</taxon>
        <taxon>Methanobacteriota</taxon>
        <taxon>Stenosarchaea group</taxon>
        <taxon>Halobacteria</taxon>
        <taxon>Halobacteriales</taxon>
        <taxon>Halobacteriaceae</taxon>
    </lineage>
</organism>
<dbReference type="AlphaFoldDB" id="A0A830GAX2"/>
<gene>
    <name evidence="1" type="ORF">GCM10009021_14720</name>
</gene>
<reference evidence="1 2" key="1">
    <citation type="journal article" date="2019" name="Int. J. Syst. Evol. Microbiol.">
        <title>The Global Catalogue of Microorganisms (GCM) 10K type strain sequencing project: providing services to taxonomists for standard genome sequencing and annotation.</title>
        <authorList>
            <consortium name="The Broad Institute Genomics Platform"/>
            <consortium name="The Broad Institute Genome Sequencing Center for Infectious Disease"/>
            <person name="Wu L."/>
            <person name="Ma J."/>
        </authorList>
    </citation>
    <scope>NUCLEOTIDE SEQUENCE [LARGE SCALE GENOMIC DNA]</scope>
    <source>
        <strain evidence="1 2">JCM 16331</strain>
    </source>
</reference>
<proteinExistence type="predicted"/>